<name>A0A5J4NA64_9TREM</name>
<dbReference type="Proteomes" id="UP000324629">
    <property type="component" value="Unassembled WGS sequence"/>
</dbReference>
<evidence type="ECO:0000313" key="3">
    <source>
        <dbReference type="Proteomes" id="UP000324629"/>
    </source>
</evidence>
<comment type="caution">
    <text evidence="2">The sequence shown here is derived from an EMBL/GenBank/DDBJ whole genome shotgun (WGS) entry which is preliminary data.</text>
</comment>
<reference evidence="2 3" key="1">
    <citation type="journal article" date="2019" name="Gigascience">
        <title>Whole-genome sequence of the oriental lung fluke Paragonimus westermani.</title>
        <authorList>
            <person name="Oey H."/>
            <person name="Zakrzewski M."/>
            <person name="Narain K."/>
            <person name="Devi K.R."/>
            <person name="Agatsuma T."/>
            <person name="Nawaratna S."/>
            <person name="Gobert G.N."/>
            <person name="Jones M.K."/>
            <person name="Ragan M.A."/>
            <person name="McManus D.P."/>
            <person name="Krause L."/>
        </authorList>
    </citation>
    <scope>NUCLEOTIDE SEQUENCE [LARGE SCALE GENOMIC DNA]</scope>
    <source>
        <strain evidence="2 3">IND2009</strain>
    </source>
</reference>
<gene>
    <name evidence="2" type="ORF">DEA37_0014038</name>
</gene>
<feature type="region of interest" description="Disordered" evidence="1">
    <location>
        <begin position="121"/>
        <end position="140"/>
    </location>
</feature>
<dbReference type="EMBL" id="QNGE01005116">
    <property type="protein sequence ID" value="KAA3672270.1"/>
    <property type="molecule type" value="Genomic_DNA"/>
</dbReference>
<keyword evidence="3" id="KW-1185">Reference proteome</keyword>
<dbReference type="AlphaFoldDB" id="A0A5J4NA64"/>
<organism evidence="2 3">
    <name type="scientific">Paragonimus westermani</name>
    <dbReference type="NCBI Taxonomy" id="34504"/>
    <lineage>
        <taxon>Eukaryota</taxon>
        <taxon>Metazoa</taxon>
        <taxon>Spiralia</taxon>
        <taxon>Lophotrochozoa</taxon>
        <taxon>Platyhelminthes</taxon>
        <taxon>Trematoda</taxon>
        <taxon>Digenea</taxon>
        <taxon>Plagiorchiida</taxon>
        <taxon>Troglotremata</taxon>
        <taxon>Troglotrematidae</taxon>
        <taxon>Paragonimus</taxon>
    </lineage>
</organism>
<feature type="compositionally biased region" description="Basic and acidic residues" evidence="1">
    <location>
        <begin position="122"/>
        <end position="133"/>
    </location>
</feature>
<evidence type="ECO:0000313" key="2">
    <source>
        <dbReference type="EMBL" id="KAA3672270.1"/>
    </source>
</evidence>
<feature type="non-terminal residue" evidence="2">
    <location>
        <position position="275"/>
    </location>
</feature>
<sequence>MSYSSNTKLDWLARKQFAKQLNARLTKLALERQLFERSTNMTDVIGEQQEGKFVYIKGNSHPVTCRKITSSFERYRSDQPDPYFSLSALVTNSYSMNVLGPKVPQNQKISKEAIKSAGWKRTPFDTKPSEHHPRNVSNEQHVEADKQIHEYTNTQCSFTTKSTKNRTEFELIDDQSSTAKGLDEQQGVLVRNSTLDVSDSESSFGDQPTEGVGAIYPVIASLFPCTPSVIRFVGEGQTVSRLPKPFRSRLKWRPSSITPRVVKRLLKRCHFRLTL</sequence>
<protein>
    <submittedName>
        <fullName evidence="2">Uncharacterized protein</fullName>
    </submittedName>
</protein>
<proteinExistence type="predicted"/>
<evidence type="ECO:0000256" key="1">
    <source>
        <dbReference type="SAM" id="MobiDB-lite"/>
    </source>
</evidence>
<accession>A0A5J4NA64</accession>